<evidence type="ECO:0000256" key="1">
    <source>
        <dbReference type="SAM" id="SignalP"/>
    </source>
</evidence>
<keyword evidence="3" id="KW-1185">Reference proteome</keyword>
<organism evidence="2 3">
    <name type="scientific">Roseibium algae</name>
    <dbReference type="NCBI Taxonomy" id="3123038"/>
    <lineage>
        <taxon>Bacteria</taxon>
        <taxon>Pseudomonadati</taxon>
        <taxon>Pseudomonadota</taxon>
        <taxon>Alphaproteobacteria</taxon>
        <taxon>Hyphomicrobiales</taxon>
        <taxon>Stappiaceae</taxon>
        <taxon>Roseibium</taxon>
    </lineage>
</organism>
<feature type="signal peptide" evidence="1">
    <location>
        <begin position="1"/>
        <end position="37"/>
    </location>
</feature>
<feature type="chain" id="PRO_5045845400" description="Dienelactone hydrolase" evidence="1">
    <location>
        <begin position="38"/>
        <end position="367"/>
    </location>
</feature>
<evidence type="ECO:0008006" key="4">
    <source>
        <dbReference type="Google" id="ProtNLM"/>
    </source>
</evidence>
<dbReference type="Proteomes" id="UP001385499">
    <property type="component" value="Unassembled WGS sequence"/>
</dbReference>
<sequence length="367" mass="39254">MRFISIPTLLRTYQTLKPAILCASIAVTALAYSQSQAAFQEQAMSGYDRFDIKAAHRNALVQGSIWYPASTRTYASWIGGNAVFQGNRVMLGAGIKPGRYPLVVLSHGTGGNMDGLGWLSSKLVDAGVLVVGLNHPGSTSQDITPTSAARVWERPQDISAAIDEILADPVFGPNIDQSRIYTLGFSLGGISALQSIGLQMDISAYADYCVKEPASQGCAFFARGGVDFRKLDQAKANASYGDPRLAGTIAIDPGLTVALTQDSIRANTKPSLLINLGSDKTLWKAINVGPTGTQLAARLPGARYLQIAPADHFSFLGLCKKSGPEILREINDEPVCDDPKGADRADIHRQVIEAVRDFIDLTSNQKG</sequence>
<proteinExistence type="predicted"/>
<keyword evidence="1" id="KW-0732">Signal</keyword>
<name>A0ABU8TIP9_9HYPH</name>
<gene>
    <name evidence="2" type="ORF">V6575_08055</name>
</gene>
<comment type="caution">
    <text evidence="2">The sequence shown here is derived from an EMBL/GenBank/DDBJ whole genome shotgun (WGS) entry which is preliminary data.</text>
</comment>
<dbReference type="InterPro" id="IPR029058">
    <property type="entry name" value="AB_hydrolase_fold"/>
</dbReference>
<dbReference type="PIRSF" id="PIRSF031982">
    <property type="entry name" value="UCP031982_abhydr"/>
    <property type="match status" value="1"/>
</dbReference>
<reference evidence="2 3" key="1">
    <citation type="submission" date="2024-02" db="EMBL/GenBank/DDBJ databases">
        <title>Roseibium algae sp. nov., isolated from marine alga (Grateloupia sp.), showing potential in myo-inositol conversion.</title>
        <authorList>
            <person name="Wang Y."/>
        </authorList>
    </citation>
    <scope>NUCLEOTIDE SEQUENCE [LARGE SCALE GENOMIC DNA]</scope>
    <source>
        <strain evidence="2 3">H3510</strain>
    </source>
</reference>
<accession>A0ABU8TIP9</accession>
<dbReference type="Gene3D" id="3.40.50.1820">
    <property type="entry name" value="alpha/beta hydrolase"/>
    <property type="match status" value="1"/>
</dbReference>
<evidence type="ECO:0000313" key="3">
    <source>
        <dbReference type="Proteomes" id="UP001385499"/>
    </source>
</evidence>
<dbReference type="SUPFAM" id="SSF53474">
    <property type="entry name" value="alpha/beta-Hydrolases"/>
    <property type="match status" value="1"/>
</dbReference>
<protein>
    <recommendedName>
        <fullName evidence="4">Dienelactone hydrolase</fullName>
    </recommendedName>
</protein>
<dbReference type="InterPro" id="IPR016986">
    <property type="entry name" value="UCP031982_abhydr"/>
</dbReference>
<dbReference type="EMBL" id="JBAKIA010000004">
    <property type="protein sequence ID" value="MEJ8474039.1"/>
    <property type="molecule type" value="Genomic_DNA"/>
</dbReference>
<dbReference type="RefSeq" id="WP_340273748.1">
    <property type="nucleotide sequence ID" value="NZ_JBAKIA010000004.1"/>
</dbReference>
<evidence type="ECO:0000313" key="2">
    <source>
        <dbReference type="EMBL" id="MEJ8474039.1"/>
    </source>
</evidence>